<dbReference type="GO" id="GO:0004527">
    <property type="term" value="F:exonuclease activity"/>
    <property type="evidence" value="ECO:0007669"/>
    <property type="project" value="UniProtKB-KW"/>
</dbReference>
<keyword evidence="2" id="KW-0472">Membrane</keyword>
<dbReference type="Proteomes" id="UP000282460">
    <property type="component" value="Unassembled WGS sequence"/>
</dbReference>
<keyword evidence="2" id="KW-0812">Transmembrane</keyword>
<dbReference type="Gene3D" id="3.60.10.10">
    <property type="entry name" value="Endonuclease/exonuclease/phosphatase"/>
    <property type="match status" value="1"/>
</dbReference>
<evidence type="ECO:0000313" key="5">
    <source>
        <dbReference type="Proteomes" id="UP000282460"/>
    </source>
</evidence>
<dbReference type="EMBL" id="RCWJ01000001">
    <property type="protein sequence ID" value="RLQ85729.1"/>
    <property type="molecule type" value="Genomic_DNA"/>
</dbReference>
<feature type="transmembrane region" description="Helical" evidence="2">
    <location>
        <begin position="38"/>
        <end position="60"/>
    </location>
</feature>
<keyword evidence="5" id="KW-1185">Reference proteome</keyword>
<dbReference type="GO" id="GO:0004519">
    <property type="term" value="F:endonuclease activity"/>
    <property type="evidence" value="ECO:0007669"/>
    <property type="project" value="UniProtKB-KW"/>
</dbReference>
<evidence type="ECO:0000256" key="2">
    <source>
        <dbReference type="SAM" id="Phobius"/>
    </source>
</evidence>
<comment type="caution">
    <text evidence="4">The sequence shown here is derived from an EMBL/GenBank/DDBJ whole genome shotgun (WGS) entry which is preliminary data.</text>
</comment>
<organism evidence="4 5">
    <name type="scientific">Mycetocola zhadangensis</name>
    <dbReference type="NCBI Taxonomy" id="1164595"/>
    <lineage>
        <taxon>Bacteria</taxon>
        <taxon>Bacillati</taxon>
        <taxon>Actinomycetota</taxon>
        <taxon>Actinomycetes</taxon>
        <taxon>Micrococcales</taxon>
        <taxon>Microbacteriaceae</taxon>
        <taxon>Mycetocola</taxon>
    </lineage>
</organism>
<protein>
    <submittedName>
        <fullName evidence="4">Endonuclease/exonuclease/phosphatase family protein</fullName>
    </submittedName>
</protein>
<proteinExistence type="predicted"/>
<gene>
    <name evidence="4" type="ORF">D9V28_02345</name>
</gene>
<feature type="domain" description="Endonuclease/exonuclease/phosphatase" evidence="3">
    <location>
        <begin position="107"/>
        <end position="328"/>
    </location>
</feature>
<dbReference type="InterPro" id="IPR005135">
    <property type="entry name" value="Endo/exonuclease/phosphatase"/>
</dbReference>
<keyword evidence="4" id="KW-0269">Exonuclease</keyword>
<sequence length="342" mass="35645">MLKFLGAVVTIAVAVLLLIITWPALFDFQTTWILAQILSMRSLVTAIAAGAVVVFILLALVKPLRAFAGTMAILLGLFVVANGIVLSDRGFGNTEFAEKSAGSITVLSWNTLGDAPGSAAVAQLAVDAEADVISLPETTQETGIEIAEAMRDAGRPMWVHTEWFDQISPARSTTVLVSPTLGDYMKVTSNEERNENTKVLPTVIVKPIDGDGPTIVAAHAVAPIDGQMANWRDDLAWLAGQCASGSVIMAGDFNATVDNMIGLESADDATLGQCADAGRASGNGAVGTWPSKIPALLGAPIDHVMATPDWTVTGMRVATETDGTGSDHRPVLVQLSPSPAAG</sequence>
<dbReference type="Pfam" id="PF03372">
    <property type="entry name" value="Exo_endo_phos"/>
    <property type="match status" value="1"/>
</dbReference>
<evidence type="ECO:0000313" key="4">
    <source>
        <dbReference type="EMBL" id="RLQ85729.1"/>
    </source>
</evidence>
<dbReference type="InterPro" id="IPR036691">
    <property type="entry name" value="Endo/exonu/phosph_ase_sf"/>
</dbReference>
<keyword evidence="4" id="KW-0540">Nuclease</keyword>
<evidence type="ECO:0000256" key="1">
    <source>
        <dbReference type="SAM" id="MobiDB-lite"/>
    </source>
</evidence>
<reference evidence="4 5" key="1">
    <citation type="submission" date="2018-10" db="EMBL/GenBank/DDBJ databases">
        <authorList>
            <person name="Li J."/>
        </authorList>
    </citation>
    <scope>NUCLEOTIDE SEQUENCE [LARGE SCALE GENOMIC DNA]</scope>
    <source>
        <strain evidence="4 5">ZD1-4</strain>
    </source>
</reference>
<evidence type="ECO:0000259" key="3">
    <source>
        <dbReference type="Pfam" id="PF03372"/>
    </source>
</evidence>
<dbReference type="OrthoDB" id="2340043at2"/>
<feature type="transmembrane region" description="Helical" evidence="2">
    <location>
        <begin position="6"/>
        <end position="26"/>
    </location>
</feature>
<accession>A0A3L7J5J0</accession>
<keyword evidence="4" id="KW-0255">Endonuclease</keyword>
<dbReference type="AlphaFoldDB" id="A0A3L7J5J0"/>
<dbReference type="RefSeq" id="WP_121658095.1">
    <property type="nucleotide sequence ID" value="NZ_BMEK01000001.1"/>
</dbReference>
<keyword evidence="4" id="KW-0378">Hydrolase</keyword>
<feature type="transmembrane region" description="Helical" evidence="2">
    <location>
        <begin position="66"/>
        <end position="86"/>
    </location>
</feature>
<name>A0A3L7J5J0_9MICO</name>
<dbReference type="SUPFAM" id="SSF56219">
    <property type="entry name" value="DNase I-like"/>
    <property type="match status" value="1"/>
</dbReference>
<feature type="region of interest" description="Disordered" evidence="1">
    <location>
        <begin position="320"/>
        <end position="342"/>
    </location>
</feature>
<keyword evidence="2" id="KW-1133">Transmembrane helix</keyword>